<organism evidence="1 2">
    <name type="scientific">Striga asiatica</name>
    <name type="common">Asiatic witchweed</name>
    <name type="synonym">Buchnera asiatica</name>
    <dbReference type="NCBI Taxonomy" id="4170"/>
    <lineage>
        <taxon>Eukaryota</taxon>
        <taxon>Viridiplantae</taxon>
        <taxon>Streptophyta</taxon>
        <taxon>Embryophyta</taxon>
        <taxon>Tracheophyta</taxon>
        <taxon>Spermatophyta</taxon>
        <taxon>Magnoliopsida</taxon>
        <taxon>eudicotyledons</taxon>
        <taxon>Gunneridae</taxon>
        <taxon>Pentapetalae</taxon>
        <taxon>asterids</taxon>
        <taxon>lamiids</taxon>
        <taxon>Lamiales</taxon>
        <taxon>Orobanchaceae</taxon>
        <taxon>Buchnereae</taxon>
        <taxon>Striga</taxon>
    </lineage>
</organism>
<proteinExistence type="predicted"/>
<protein>
    <submittedName>
        <fullName evidence="1">Golgi reassembly-stacking protein 2</fullName>
    </submittedName>
</protein>
<evidence type="ECO:0000313" key="2">
    <source>
        <dbReference type="Proteomes" id="UP000325081"/>
    </source>
</evidence>
<reference evidence="2" key="1">
    <citation type="journal article" date="2019" name="Curr. Biol.">
        <title>Genome Sequence of Striga asiatica Provides Insight into the Evolution of Plant Parasitism.</title>
        <authorList>
            <person name="Yoshida S."/>
            <person name="Kim S."/>
            <person name="Wafula E.K."/>
            <person name="Tanskanen J."/>
            <person name="Kim Y.M."/>
            <person name="Honaas L."/>
            <person name="Yang Z."/>
            <person name="Spallek T."/>
            <person name="Conn C.E."/>
            <person name="Ichihashi Y."/>
            <person name="Cheong K."/>
            <person name="Cui S."/>
            <person name="Der J.P."/>
            <person name="Gundlach H."/>
            <person name="Jiao Y."/>
            <person name="Hori C."/>
            <person name="Ishida J.K."/>
            <person name="Kasahara H."/>
            <person name="Kiba T."/>
            <person name="Kim M.S."/>
            <person name="Koo N."/>
            <person name="Laohavisit A."/>
            <person name="Lee Y.H."/>
            <person name="Lumba S."/>
            <person name="McCourt P."/>
            <person name="Mortimer J.C."/>
            <person name="Mutuku J.M."/>
            <person name="Nomura T."/>
            <person name="Sasaki-Sekimoto Y."/>
            <person name="Seto Y."/>
            <person name="Wang Y."/>
            <person name="Wakatake T."/>
            <person name="Sakakibara H."/>
            <person name="Demura T."/>
            <person name="Yamaguchi S."/>
            <person name="Yoneyama K."/>
            <person name="Manabe R.I."/>
            <person name="Nelson D.C."/>
            <person name="Schulman A.H."/>
            <person name="Timko M.P."/>
            <person name="dePamphilis C.W."/>
            <person name="Choi D."/>
            <person name="Shirasu K."/>
        </authorList>
    </citation>
    <scope>NUCLEOTIDE SEQUENCE [LARGE SCALE GENOMIC DNA]</scope>
    <source>
        <strain evidence="2">cv. UVA1</strain>
    </source>
</reference>
<name>A0A5A7RBA6_STRAF</name>
<dbReference type="Proteomes" id="UP000325081">
    <property type="component" value="Unassembled WGS sequence"/>
</dbReference>
<dbReference type="AlphaFoldDB" id="A0A5A7RBA6"/>
<sequence>MLLVSTKQIEMYGHSSMPSTSSAKDVYRQQSLQKMKRKYAEFDSAKKKAYIDKVRNRNKLKNPQDKWFLRAQITMNESEGIYPTAQPHYVGSDDAYRVKKYVINSRSSESIVNIIFNLSRLGPLYSRQYPLDKKMKEHF</sequence>
<dbReference type="EMBL" id="BKCP01011625">
    <property type="protein sequence ID" value="GER54899.1"/>
    <property type="molecule type" value="Genomic_DNA"/>
</dbReference>
<keyword evidence="2" id="KW-1185">Reference proteome</keyword>
<comment type="caution">
    <text evidence="1">The sequence shown here is derived from an EMBL/GenBank/DDBJ whole genome shotgun (WGS) entry which is preliminary data.</text>
</comment>
<gene>
    <name evidence="1" type="ORF">STAS_32532</name>
</gene>
<accession>A0A5A7RBA6</accession>
<evidence type="ECO:0000313" key="1">
    <source>
        <dbReference type="EMBL" id="GER54899.1"/>
    </source>
</evidence>